<feature type="binding site" evidence="8">
    <location>
        <position position="167"/>
    </location>
    <ligand>
        <name>3-phosphoshikimate</name>
        <dbReference type="ChEBI" id="CHEBI:145989"/>
    </ligand>
</feature>
<dbReference type="GO" id="GO:0008652">
    <property type="term" value="P:amino acid biosynthetic process"/>
    <property type="evidence" value="ECO:0007669"/>
    <property type="project" value="UniProtKB-KW"/>
</dbReference>
<evidence type="ECO:0000256" key="4">
    <source>
        <dbReference type="ARBA" id="ARBA00022605"/>
    </source>
</evidence>
<comment type="catalytic activity">
    <reaction evidence="7">
        <text>3-phosphoshikimate + phosphoenolpyruvate = 5-O-(1-carboxyvinyl)-3-phosphoshikimate + phosphate</text>
        <dbReference type="Rhea" id="RHEA:21256"/>
        <dbReference type="ChEBI" id="CHEBI:43474"/>
        <dbReference type="ChEBI" id="CHEBI:57701"/>
        <dbReference type="ChEBI" id="CHEBI:58702"/>
        <dbReference type="ChEBI" id="CHEBI:145989"/>
        <dbReference type="EC" id="2.5.1.19"/>
    </reaction>
    <physiologicalReaction direction="left-to-right" evidence="7">
        <dbReference type="Rhea" id="RHEA:21257"/>
    </physiologicalReaction>
</comment>
<feature type="binding site" evidence="8">
    <location>
        <position position="337"/>
    </location>
    <ligand>
        <name>3-phosphoshikimate</name>
        <dbReference type="ChEBI" id="CHEBI:145989"/>
    </ligand>
</feature>
<evidence type="ECO:0000256" key="3">
    <source>
        <dbReference type="ARBA" id="ARBA00022490"/>
    </source>
</evidence>
<dbReference type="InterPro" id="IPR023193">
    <property type="entry name" value="EPSP_synthase_CS"/>
</dbReference>
<evidence type="ECO:0000256" key="5">
    <source>
        <dbReference type="ARBA" id="ARBA00022679"/>
    </source>
</evidence>
<feature type="binding site" evidence="8">
    <location>
        <position position="386"/>
    </location>
    <ligand>
        <name>phosphoenolpyruvate</name>
        <dbReference type="ChEBI" id="CHEBI:58702"/>
    </ligand>
</feature>
<evidence type="ECO:0000256" key="1">
    <source>
        <dbReference type="ARBA" id="ARBA00004811"/>
    </source>
</evidence>
<dbReference type="AlphaFoldDB" id="A0A7T5VCH9"/>
<dbReference type="PIRSF" id="PIRSF000505">
    <property type="entry name" value="EPSPS"/>
    <property type="match status" value="1"/>
</dbReference>
<dbReference type="PANTHER" id="PTHR21090">
    <property type="entry name" value="AROM/DEHYDROQUINATE SYNTHASE"/>
    <property type="match status" value="1"/>
</dbReference>
<feature type="binding site" evidence="8">
    <location>
        <position position="20"/>
    </location>
    <ligand>
        <name>3-phosphoshikimate</name>
        <dbReference type="ChEBI" id="CHEBI:145989"/>
    </ligand>
</feature>
<feature type="domain" description="Enolpyruvate transferase" evidence="9">
    <location>
        <begin position="5"/>
        <end position="419"/>
    </location>
</feature>
<keyword evidence="5 8" id="KW-0808">Transferase</keyword>
<dbReference type="EC" id="2.5.1.19" evidence="8"/>
<dbReference type="RefSeq" id="WP_199264118.1">
    <property type="nucleotide sequence ID" value="NZ_CP054140.1"/>
</dbReference>
<dbReference type="Gene3D" id="3.65.10.10">
    <property type="entry name" value="Enolpyruvate transferase domain"/>
    <property type="match status" value="2"/>
</dbReference>
<keyword evidence="3 8" id="KW-0963">Cytoplasm</keyword>
<feature type="binding site" evidence="8">
    <location>
        <position position="168"/>
    </location>
    <ligand>
        <name>3-phosphoshikimate</name>
        <dbReference type="ChEBI" id="CHEBI:145989"/>
    </ligand>
</feature>
<feature type="binding site" evidence="8">
    <location>
        <position position="310"/>
    </location>
    <ligand>
        <name>3-phosphoshikimate</name>
        <dbReference type="ChEBI" id="CHEBI:145989"/>
    </ligand>
</feature>
<proteinExistence type="inferred from homology"/>
<evidence type="ECO:0000313" key="11">
    <source>
        <dbReference type="Proteomes" id="UP000596092"/>
    </source>
</evidence>
<dbReference type="Proteomes" id="UP000596092">
    <property type="component" value="Chromosome"/>
</dbReference>
<dbReference type="InterPro" id="IPR006264">
    <property type="entry name" value="EPSP_synthase"/>
</dbReference>
<feature type="binding site" evidence="8">
    <location>
        <position position="166"/>
    </location>
    <ligand>
        <name>3-phosphoshikimate</name>
        <dbReference type="ChEBI" id="CHEBI:145989"/>
    </ligand>
</feature>
<comment type="pathway">
    <text evidence="1 8">Metabolic intermediate biosynthesis; chorismate biosynthesis; chorismate from D-erythrose 4-phosphate and phosphoenolpyruvate: step 6/7.</text>
</comment>
<comment type="subcellular location">
    <subcellularLocation>
        <location evidence="8">Cytoplasm</location>
    </subcellularLocation>
</comment>
<dbReference type="EMBL" id="CP054140">
    <property type="protein sequence ID" value="QQG65296.1"/>
    <property type="molecule type" value="Genomic_DNA"/>
</dbReference>
<keyword evidence="11" id="KW-1185">Reference proteome</keyword>
<evidence type="ECO:0000256" key="6">
    <source>
        <dbReference type="ARBA" id="ARBA00023141"/>
    </source>
</evidence>
<comment type="function">
    <text evidence="8">Catalyzes the transfer of the enolpyruvyl moiety of phosphoenolpyruvate (PEP) to the 5-hydroxyl of shikimate-3-phosphate (S3P) to produce enolpyruvyl shikimate-3-phosphate and inorganic phosphate.</text>
</comment>
<dbReference type="InterPro" id="IPR013792">
    <property type="entry name" value="RNA3'P_cycl/enolpyr_Trfase_a/b"/>
</dbReference>
<dbReference type="KEGG" id="dog:HP555_05175"/>
<feature type="binding site" evidence="8">
    <location>
        <position position="25"/>
    </location>
    <ligand>
        <name>3-phosphoshikimate</name>
        <dbReference type="ChEBI" id="CHEBI:145989"/>
    </ligand>
</feature>
<dbReference type="InterPro" id="IPR036968">
    <property type="entry name" value="Enolpyruvate_Tfrase_sf"/>
</dbReference>
<sequence>MITITPVHTLNAVVTVPGSKSLTQRALIAAALADGSSRLHGPLASEDTSFTIQALRAMGVSCDDSDPVCWQIHGNGGRINEPDSAIFLGNNGTATRFLTSVAALGHGCFHITGNERMAQRPILPLIEALRGWQVDVVSDNGTGCPPLTIIGRGLAGGHTVLPEGESSQYLSSLLLVAPYAAIPATLEVRGEIFSKPYVAMTLAVMADFGIRVEAAPGFNAFRIPQGRYQARTYAIEGDASGASYFWAAAAITGGRVTVANVPIPSMQGDTKLLAYLARMGCWIDQTDAGITITGPEVLEGIEVDMGDIPDVAPTLAVVAAFAQGTTIIHNIAHLRIKECDRLSAVVTELRKMGAEVEEEPARMIIHGRQRGDNLHGATIETYDDHRIAMSFAVAGLRVPGVIISNEQCVAKSFPDFWERFSRMTTESQ</sequence>
<feature type="binding site" evidence="8">
    <location>
        <position position="168"/>
    </location>
    <ligand>
        <name>phosphoenolpyruvate</name>
        <dbReference type="ChEBI" id="CHEBI:58702"/>
    </ligand>
</feature>
<feature type="binding site" evidence="8">
    <location>
        <position position="194"/>
    </location>
    <ligand>
        <name>3-phosphoshikimate</name>
        <dbReference type="ChEBI" id="CHEBI:145989"/>
    </ligand>
</feature>
<dbReference type="InterPro" id="IPR001986">
    <property type="entry name" value="Enolpyruvate_Tfrase_dom"/>
</dbReference>
<evidence type="ECO:0000256" key="7">
    <source>
        <dbReference type="ARBA" id="ARBA00044633"/>
    </source>
</evidence>
<keyword evidence="6 8" id="KW-0057">Aromatic amino acid biosynthesis</keyword>
<comment type="similarity">
    <text evidence="2 8">Belongs to the EPSP synthase family.</text>
</comment>
<dbReference type="PROSITE" id="PS00885">
    <property type="entry name" value="EPSP_SYNTHASE_2"/>
    <property type="match status" value="1"/>
</dbReference>
<name>A0A7T5VCH9_9BACT</name>
<feature type="binding site" evidence="8">
    <location>
        <position position="20"/>
    </location>
    <ligand>
        <name>phosphoenolpyruvate</name>
        <dbReference type="ChEBI" id="CHEBI:58702"/>
    </ligand>
</feature>
<comment type="subunit">
    <text evidence="8">Monomer.</text>
</comment>
<reference evidence="10 11" key="1">
    <citation type="submission" date="2020-05" db="EMBL/GenBank/DDBJ databases">
        <title>Complete genome of Desulfobulbus oligotrophicus.</title>
        <authorList>
            <person name="Podar M."/>
        </authorList>
    </citation>
    <scope>NUCLEOTIDE SEQUENCE [LARGE SCALE GENOMIC DNA]</scope>
    <source>
        <strain evidence="10 11">Prop6</strain>
    </source>
</reference>
<dbReference type="NCBIfam" id="TIGR01356">
    <property type="entry name" value="aroA"/>
    <property type="match status" value="1"/>
</dbReference>
<feature type="binding site" evidence="8">
    <location>
        <position position="120"/>
    </location>
    <ligand>
        <name>phosphoenolpyruvate</name>
        <dbReference type="ChEBI" id="CHEBI:58702"/>
    </ligand>
</feature>
<feature type="binding site" evidence="8">
    <location>
        <position position="21"/>
    </location>
    <ligand>
        <name>3-phosphoshikimate</name>
        <dbReference type="ChEBI" id="CHEBI:145989"/>
    </ligand>
</feature>
<accession>A0A7T5VCH9</accession>
<organism evidence="10 11">
    <name type="scientific">Desulfobulbus oligotrophicus</name>
    <dbReference type="NCBI Taxonomy" id="1909699"/>
    <lineage>
        <taxon>Bacteria</taxon>
        <taxon>Pseudomonadati</taxon>
        <taxon>Thermodesulfobacteriota</taxon>
        <taxon>Desulfobulbia</taxon>
        <taxon>Desulfobulbales</taxon>
        <taxon>Desulfobulbaceae</taxon>
        <taxon>Desulfobulbus</taxon>
    </lineage>
</organism>
<dbReference type="GO" id="GO:0003866">
    <property type="term" value="F:3-phosphoshikimate 1-carboxyvinyltransferase activity"/>
    <property type="evidence" value="ECO:0007669"/>
    <property type="project" value="UniProtKB-UniRule"/>
</dbReference>
<feature type="binding site" evidence="8">
    <location>
        <position position="341"/>
    </location>
    <ligand>
        <name>phosphoenolpyruvate</name>
        <dbReference type="ChEBI" id="CHEBI:58702"/>
    </ligand>
</feature>
<evidence type="ECO:0000256" key="8">
    <source>
        <dbReference type="HAMAP-Rule" id="MF_00210"/>
    </source>
</evidence>
<keyword evidence="4 8" id="KW-0028">Amino-acid biosynthesis</keyword>
<feature type="active site" description="Proton acceptor" evidence="8">
    <location>
        <position position="310"/>
    </location>
</feature>
<feature type="binding site" evidence="8">
    <location>
        <position position="92"/>
    </location>
    <ligand>
        <name>phosphoenolpyruvate</name>
        <dbReference type="ChEBI" id="CHEBI:58702"/>
    </ligand>
</feature>
<gene>
    <name evidence="8 10" type="primary">aroA</name>
    <name evidence="10" type="ORF">HP555_05175</name>
</gene>
<feature type="binding site" evidence="8">
    <location>
        <position position="411"/>
    </location>
    <ligand>
        <name>phosphoenolpyruvate</name>
        <dbReference type="ChEBI" id="CHEBI:58702"/>
    </ligand>
</feature>
<dbReference type="FunFam" id="3.65.10.10:FF:000012">
    <property type="entry name" value="Pentafunctional AROM polypeptide"/>
    <property type="match status" value="1"/>
</dbReference>
<dbReference type="UniPathway" id="UPA00053">
    <property type="reaction ID" value="UER00089"/>
</dbReference>
<evidence type="ECO:0000256" key="2">
    <source>
        <dbReference type="ARBA" id="ARBA00009948"/>
    </source>
</evidence>
<dbReference type="CDD" id="cd01556">
    <property type="entry name" value="EPSP_synthase"/>
    <property type="match status" value="1"/>
</dbReference>
<dbReference type="SUPFAM" id="SSF55205">
    <property type="entry name" value="EPT/RTPC-like"/>
    <property type="match status" value="1"/>
</dbReference>
<dbReference type="Pfam" id="PF00275">
    <property type="entry name" value="EPSP_synthase"/>
    <property type="match status" value="1"/>
</dbReference>
<evidence type="ECO:0000259" key="9">
    <source>
        <dbReference type="Pfam" id="PF00275"/>
    </source>
</evidence>
<protein>
    <recommendedName>
        <fullName evidence="8">3-phosphoshikimate 1-carboxyvinyltransferase</fullName>
        <ecNumber evidence="8">2.5.1.19</ecNumber>
    </recommendedName>
    <alternativeName>
        <fullName evidence="8">5-enolpyruvylshikimate-3-phosphate synthase</fullName>
        <shortName evidence="8">EPSP synthase</shortName>
        <shortName evidence="8">EPSPS</shortName>
    </alternativeName>
</protein>
<dbReference type="GO" id="GO:0009073">
    <property type="term" value="P:aromatic amino acid family biosynthetic process"/>
    <property type="evidence" value="ECO:0007669"/>
    <property type="project" value="UniProtKB-KW"/>
</dbReference>
<dbReference type="HAMAP" id="MF_00210">
    <property type="entry name" value="EPSP_synth"/>
    <property type="match status" value="1"/>
</dbReference>
<comment type="caution">
    <text evidence="8">Lacks conserved residue(s) required for the propagation of feature annotation.</text>
</comment>
<dbReference type="GO" id="GO:0005737">
    <property type="term" value="C:cytoplasm"/>
    <property type="evidence" value="ECO:0007669"/>
    <property type="project" value="UniProtKB-SubCell"/>
</dbReference>
<dbReference type="GO" id="GO:0009423">
    <property type="term" value="P:chorismate biosynthetic process"/>
    <property type="evidence" value="ECO:0007669"/>
    <property type="project" value="UniProtKB-UniRule"/>
</dbReference>
<evidence type="ECO:0000313" key="10">
    <source>
        <dbReference type="EMBL" id="QQG65296.1"/>
    </source>
</evidence>
<dbReference type="PANTHER" id="PTHR21090:SF5">
    <property type="entry name" value="PENTAFUNCTIONAL AROM POLYPEPTIDE"/>
    <property type="match status" value="1"/>
</dbReference>